<keyword evidence="3" id="KW-1185">Reference proteome</keyword>
<protein>
    <submittedName>
        <fullName evidence="2">Endoribonuclease L-PSP</fullName>
    </submittedName>
</protein>
<dbReference type="EMBL" id="FOVF01000031">
    <property type="protein sequence ID" value="SFN56561.1"/>
    <property type="molecule type" value="Genomic_DNA"/>
</dbReference>
<dbReference type="Pfam" id="PF01042">
    <property type="entry name" value="Ribonuc_L-PSP"/>
    <property type="match status" value="1"/>
</dbReference>
<dbReference type="STRING" id="578942.SAMN05216289_13134"/>
<dbReference type="RefSeq" id="WP_092410006.1">
    <property type="nucleotide sequence ID" value="NZ_FOVF01000031.1"/>
</dbReference>
<dbReference type="InterPro" id="IPR006056">
    <property type="entry name" value="RidA"/>
</dbReference>
<comment type="similarity">
    <text evidence="1">Belongs to the RutC family.</text>
</comment>
<dbReference type="NCBIfam" id="TIGR00004">
    <property type="entry name" value="Rid family detoxifying hydrolase"/>
    <property type="match status" value="1"/>
</dbReference>
<accession>A0A1I5A233</accession>
<name>A0A1I5A233_9GAMM</name>
<dbReference type="GO" id="GO:0005829">
    <property type="term" value="C:cytosol"/>
    <property type="evidence" value="ECO:0007669"/>
    <property type="project" value="TreeGrafter"/>
</dbReference>
<dbReference type="CDD" id="cd00448">
    <property type="entry name" value="YjgF_YER057c_UK114_family"/>
    <property type="match status" value="1"/>
</dbReference>
<dbReference type="PANTHER" id="PTHR11803">
    <property type="entry name" value="2-IMINOBUTANOATE/2-IMINOPROPANOATE DEAMINASE RIDA"/>
    <property type="match status" value="1"/>
</dbReference>
<organism evidence="2 3">
    <name type="scientific">Dokdonella immobilis</name>
    <dbReference type="NCBI Taxonomy" id="578942"/>
    <lineage>
        <taxon>Bacteria</taxon>
        <taxon>Pseudomonadati</taxon>
        <taxon>Pseudomonadota</taxon>
        <taxon>Gammaproteobacteria</taxon>
        <taxon>Lysobacterales</taxon>
        <taxon>Rhodanobacteraceae</taxon>
        <taxon>Dokdonella</taxon>
    </lineage>
</organism>
<dbReference type="InterPro" id="IPR006175">
    <property type="entry name" value="YjgF/YER057c/UK114"/>
</dbReference>
<gene>
    <name evidence="2" type="ORF">SAMN05216289_13134</name>
</gene>
<dbReference type="InterPro" id="IPR035959">
    <property type="entry name" value="RutC-like_sf"/>
</dbReference>
<sequence>MSNRRIFHSERAPKAIGPYSQAVQAGNTVYLSGQTPLHPDTGELVAGDISAQARQVFENLKAVLGAAGLSFEHVVRVGIYLTDLGDFAAVNEVMKQYFSEPYPARSTIGVAALPRAAQVEVDLVAVID</sequence>
<dbReference type="OrthoDB" id="9803101at2"/>
<dbReference type="AlphaFoldDB" id="A0A1I5A233"/>
<dbReference type="FunFam" id="3.30.1330.40:FF:000001">
    <property type="entry name" value="L-PSP family endoribonuclease"/>
    <property type="match status" value="1"/>
</dbReference>
<evidence type="ECO:0000313" key="3">
    <source>
        <dbReference type="Proteomes" id="UP000198575"/>
    </source>
</evidence>
<evidence type="ECO:0000256" key="1">
    <source>
        <dbReference type="ARBA" id="ARBA00010552"/>
    </source>
</evidence>
<dbReference type="SUPFAM" id="SSF55298">
    <property type="entry name" value="YjgF-like"/>
    <property type="match status" value="1"/>
</dbReference>
<evidence type="ECO:0000313" key="2">
    <source>
        <dbReference type="EMBL" id="SFN56561.1"/>
    </source>
</evidence>
<dbReference type="Proteomes" id="UP000198575">
    <property type="component" value="Unassembled WGS sequence"/>
</dbReference>
<dbReference type="PANTHER" id="PTHR11803:SF39">
    <property type="entry name" value="2-IMINOBUTANOATE_2-IMINOPROPANOATE DEAMINASE"/>
    <property type="match status" value="1"/>
</dbReference>
<dbReference type="GO" id="GO:0019239">
    <property type="term" value="F:deaminase activity"/>
    <property type="evidence" value="ECO:0007669"/>
    <property type="project" value="TreeGrafter"/>
</dbReference>
<reference evidence="2 3" key="1">
    <citation type="submission" date="2016-10" db="EMBL/GenBank/DDBJ databases">
        <authorList>
            <person name="de Groot N.N."/>
        </authorList>
    </citation>
    <scope>NUCLEOTIDE SEQUENCE [LARGE SCALE GENOMIC DNA]</scope>
    <source>
        <strain evidence="2 3">CGMCC 1.7659</strain>
    </source>
</reference>
<proteinExistence type="inferred from homology"/>
<dbReference type="Gene3D" id="3.30.1330.40">
    <property type="entry name" value="RutC-like"/>
    <property type="match status" value="1"/>
</dbReference>